<gene>
    <name evidence="1" type="ordered locus">BN6_32620</name>
</gene>
<dbReference type="HOGENOM" id="CLU_2791453_0_0_11"/>
<dbReference type="Proteomes" id="UP000006281">
    <property type="component" value="Chromosome"/>
</dbReference>
<dbReference type="KEGG" id="sesp:BN6_32620"/>
<dbReference type="EMBL" id="HE804045">
    <property type="protein sequence ID" value="CCH30566.1"/>
    <property type="molecule type" value="Genomic_DNA"/>
</dbReference>
<evidence type="ECO:0000313" key="2">
    <source>
        <dbReference type="Proteomes" id="UP000006281"/>
    </source>
</evidence>
<protein>
    <submittedName>
        <fullName evidence="1">Uncharacterized protein</fullName>
    </submittedName>
</protein>
<accession>K0JX03</accession>
<dbReference type="STRING" id="1179773.BN6_32620"/>
<sequence length="68" mass="6892">MGGRIVGGAWDNGDRGPAAGLGKAAGGVTCGNKLKESSPDGRAAKDDWCGGRRVIPVRPGLKTTTLEQ</sequence>
<dbReference type="AlphaFoldDB" id="K0JX03"/>
<name>K0JX03_SACES</name>
<organism evidence="1 2">
    <name type="scientific">Saccharothrix espanaensis (strain ATCC 51144 / DSM 44229 / JCM 9112 / NBRC 15066 / NRRL 15764)</name>
    <dbReference type="NCBI Taxonomy" id="1179773"/>
    <lineage>
        <taxon>Bacteria</taxon>
        <taxon>Bacillati</taxon>
        <taxon>Actinomycetota</taxon>
        <taxon>Actinomycetes</taxon>
        <taxon>Pseudonocardiales</taxon>
        <taxon>Pseudonocardiaceae</taxon>
        <taxon>Saccharothrix</taxon>
    </lineage>
</organism>
<proteinExistence type="predicted"/>
<keyword evidence="2" id="KW-1185">Reference proteome</keyword>
<evidence type="ECO:0000313" key="1">
    <source>
        <dbReference type="EMBL" id="CCH30566.1"/>
    </source>
</evidence>
<reference evidence="1 2" key="1">
    <citation type="journal article" date="2012" name="BMC Genomics">
        <title>Complete genome sequence of Saccharothrix espanaensis DSM 44229T and comparison to the other completely sequenced Pseudonocardiaceae.</title>
        <authorList>
            <person name="Strobel T."/>
            <person name="Al-Dilaimi A."/>
            <person name="Blom J."/>
            <person name="Gessner A."/>
            <person name="Kalinowski J."/>
            <person name="Luzhetska M."/>
            <person name="Puhler A."/>
            <person name="Szczepanowski R."/>
            <person name="Bechthold A."/>
            <person name="Ruckert C."/>
        </authorList>
    </citation>
    <scope>NUCLEOTIDE SEQUENCE [LARGE SCALE GENOMIC DNA]</scope>
    <source>
        <strain evidence="2">ATCC 51144 / DSM 44229 / JCM 9112 / NBRC 15066 / NRRL 15764</strain>
    </source>
</reference>